<sequence length="108" mass="12341">MIEIPKWLRNADPELLPEQHRKIADLIGYDKMLDLVAVYSGDYLYVPKLDAIVRAVRNKSLIADHRKGVQPPALAHRYDLSVVQVYEIIKQARTAEDDGQVSFLDKVI</sequence>
<dbReference type="InterPro" id="IPR009057">
    <property type="entry name" value="Homeodomain-like_sf"/>
</dbReference>
<dbReference type="Pfam" id="PF08765">
    <property type="entry name" value="Mor"/>
    <property type="match status" value="1"/>
</dbReference>
<name>A0A8S5PPK2_9CAUD</name>
<reference evidence="2" key="1">
    <citation type="journal article" date="2021" name="Proc. Natl. Acad. Sci. U.S.A.">
        <title>A Catalog of Tens of Thousands of Viruses from Human Metagenomes Reveals Hidden Associations with Chronic Diseases.</title>
        <authorList>
            <person name="Tisza M.J."/>
            <person name="Buck C.B."/>
        </authorList>
    </citation>
    <scope>NUCLEOTIDE SEQUENCE</scope>
    <source>
        <strain evidence="2">Ct3lF2</strain>
    </source>
</reference>
<dbReference type="EMBL" id="BK015473">
    <property type="protein sequence ID" value="DAE08696.1"/>
    <property type="molecule type" value="Genomic_DNA"/>
</dbReference>
<dbReference type="InterPro" id="IPR014875">
    <property type="entry name" value="Mor_transcription_activator"/>
</dbReference>
<feature type="domain" description="Mor transcription activator" evidence="1">
    <location>
        <begin position="21"/>
        <end position="96"/>
    </location>
</feature>
<evidence type="ECO:0000259" key="1">
    <source>
        <dbReference type="Pfam" id="PF08765"/>
    </source>
</evidence>
<proteinExistence type="predicted"/>
<protein>
    <submittedName>
        <fullName evidence="2">Mor transcription activator family</fullName>
    </submittedName>
</protein>
<dbReference type="Gene3D" id="1.10.10.60">
    <property type="entry name" value="Homeodomain-like"/>
    <property type="match status" value="1"/>
</dbReference>
<dbReference type="SUPFAM" id="SSF46689">
    <property type="entry name" value="Homeodomain-like"/>
    <property type="match status" value="1"/>
</dbReference>
<accession>A0A8S5PPK2</accession>
<organism evidence="2">
    <name type="scientific">Siphoviridae sp. ct3lF2</name>
    <dbReference type="NCBI Taxonomy" id="2825324"/>
    <lineage>
        <taxon>Viruses</taxon>
        <taxon>Duplodnaviria</taxon>
        <taxon>Heunggongvirae</taxon>
        <taxon>Uroviricota</taxon>
        <taxon>Caudoviricetes</taxon>
    </lineage>
</organism>
<evidence type="ECO:0000313" key="2">
    <source>
        <dbReference type="EMBL" id="DAE08696.1"/>
    </source>
</evidence>